<keyword evidence="3" id="KW-1185">Reference proteome</keyword>
<organism evidence="2 3">
    <name type="scientific">Actinoplanes regularis</name>
    <dbReference type="NCBI Taxonomy" id="52697"/>
    <lineage>
        <taxon>Bacteria</taxon>
        <taxon>Bacillati</taxon>
        <taxon>Actinomycetota</taxon>
        <taxon>Actinomycetes</taxon>
        <taxon>Micromonosporales</taxon>
        <taxon>Micromonosporaceae</taxon>
        <taxon>Actinoplanes</taxon>
    </lineage>
</organism>
<evidence type="ECO:0000313" key="2">
    <source>
        <dbReference type="EMBL" id="SNS44326.1"/>
    </source>
</evidence>
<evidence type="ECO:0000313" key="3">
    <source>
        <dbReference type="Proteomes" id="UP000198415"/>
    </source>
</evidence>
<dbReference type="PROSITE" id="PS51257">
    <property type="entry name" value="PROKAR_LIPOPROTEIN"/>
    <property type="match status" value="1"/>
</dbReference>
<feature type="chain" id="PRO_5038902994" description="DUF3060 domain-containing protein" evidence="1">
    <location>
        <begin position="18"/>
        <end position="105"/>
    </location>
</feature>
<evidence type="ECO:0000256" key="1">
    <source>
        <dbReference type="SAM" id="SignalP"/>
    </source>
</evidence>
<dbReference type="RefSeq" id="WP_089296950.1">
    <property type="nucleotide sequence ID" value="NZ_BOMU01000072.1"/>
</dbReference>
<protein>
    <recommendedName>
        <fullName evidence="4">DUF3060 domain-containing protein</fullName>
    </recommendedName>
</protein>
<dbReference type="OrthoDB" id="3482166at2"/>
<proteinExistence type="predicted"/>
<feature type="signal peptide" evidence="1">
    <location>
        <begin position="1"/>
        <end position="17"/>
    </location>
</feature>
<keyword evidence="1" id="KW-0732">Signal</keyword>
<accession>A0A239EI54</accession>
<sequence>MKQRRAAALLVSAALGAALLTGCSSDGVDCNLDQCTVTIQRETDASVEVLGVEAEFVSADDDSVTLQVAGQQVTLEKGQQAVEVGGLQLSLSSVTKSEVQVQVSR</sequence>
<dbReference type="EMBL" id="FZNR01000015">
    <property type="protein sequence ID" value="SNS44326.1"/>
    <property type="molecule type" value="Genomic_DNA"/>
</dbReference>
<name>A0A239EI54_9ACTN</name>
<gene>
    <name evidence="2" type="ORF">SAMN06264365_115197</name>
</gene>
<reference evidence="2 3" key="1">
    <citation type="submission" date="2017-06" db="EMBL/GenBank/DDBJ databases">
        <authorList>
            <person name="Kim H.J."/>
            <person name="Triplett B.A."/>
        </authorList>
    </citation>
    <scope>NUCLEOTIDE SEQUENCE [LARGE SCALE GENOMIC DNA]</scope>
    <source>
        <strain evidence="2 3">DSM 43151</strain>
    </source>
</reference>
<dbReference type="AlphaFoldDB" id="A0A239EI54"/>
<dbReference type="Proteomes" id="UP000198415">
    <property type="component" value="Unassembled WGS sequence"/>
</dbReference>
<evidence type="ECO:0008006" key="4">
    <source>
        <dbReference type="Google" id="ProtNLM"/>
    </source>
</evidence>